<sequence>MSNAPSLELDSATLVEEYDRLGIRQFHHGLQLLDVLGLREGERVLDVGCGTGRLTESAAQRVRAHGEVLGLDPLPLRVQRALERAQGRFAARVGRAETLETVPDAHYDVVYLNSVIHWIPDQAQALREAWRVLKPGARIGFTTMPEEAPHDLHVVLQALFTREPEWRSAGVGAPNKLTRERSAALLRDAGFEVTHNEIRAFGDTFEHVDDVLAFSQSSSFGNFLSSLTPEDIALVRARLVKALEPHRSARGYELTRRMIFATAHKPLAH</sequence>
<dbReference type="GO" id="GO:0032259">
    <property type="term" value="P:methylation"/>
    <property type="evidence" value="ECO:0007669"/>
    <property type="project" value="UniProtKB-KW"/>
</dbReference>
<evidence type="ECO:0000259" key="1">
    <source>
        <dbReference type="Pfam" id="PF08241"/>
    </source>
</evidence>
<dbReference type="Pfam" id="PF08241">
    <property type="entry name" value="Methyltransf_11"/>
    <property type="match status" value="1"/>
</dbReference>
<dbReference type="SUPFAM" id="SSF53335">
    <property type="entry name" value="S-adenosyl-L-methionine-dependent methyltransferases"/>
    <property type="match status" value="1"/>
</dbReference>
<organism evidence="2 3">
    <name type="scientific">Paraburkholderia hiiakae</name>
    <dbReference type="NCBI Taxonomy" id="1081782"/>
    <lineage>
        <taxon>Bacteria</taxon>
        <taxon>Pseudomonadati</taxon>
        <taxon>Pseudomonadota</taxon>
        <taxon>Betaproteobacteria</taxon>
        <taxon>Burkholderiales</taxon>
        <taxon>Burkholderiaceae</taxon>
        <taxon>Paraburkholderia</taxon>
    </lineage>
</organism>
<comment type="caution">
    <text evidence="2">The sequence shown here is derived from an EMBL/GenBank/DDBJ whole genome shotgun (WGS) entry which is preliminary data.</text>
</comment>
<gene>
    <name evidence="2" type="primary">dnrC</name>
    <name evidence="2" type="ORF">LMG27952_01383</name>
</gene>
<keyword evidence="2" id="KW-0489">Methyltransferase</keyword>
<dbReference type="RefSeq" id="WP_201695119.1">
    <property type="nucleotide sequence ID" value="NZ_CAJHCQ010000002.1"/>
</dbReference>
<dbReference type="EMBL" id="CAJHCQ010000002">
    <property type="protein sequence ID" value="CAD6520842.1"/>
    <property type="molecule type" value="Genomic_DNA"/>
</dbReference>
<dbReference type="InterPro" id="IPR013216">
    <property type="entry name" value="Methyltransf_11"/>
</dbReference>
<evidence type="ECO:0000313" key="3">
    <source>
        <dbReference type="Proteomes" id="UP000656319"/>
    </source>
</evidence>
<keyword evidence="2" id="KW-0808">Transferase</keyword>
<dbReference type="EC" id="2.1.1.288" evidence="2"/>
<dbReference type="PANTHER" id="PTHR43861:SF1">
    <property type="entry name" value="TRANS-ACONITATE 2-METHYLTRANSFERASE"/>
    <property type="match status" value="1"/>
</dbReference>
<evidence type="ECO:0000313" key="2">
    <source>
        <dbReference type="EMBL" id="CAD6520842.1"/>
    </source>
</evidence>
<dbReference type="GO" id="GO:0008168">
    <property type="term" value="F:methyltransferase activity"/>
    <property type="evidence" value="ECO:0007669"/>
    <property type="project" value="UniProtKB-KW"/>
</dbReference>
<dbReference type="Gene3D" id="3.40.50.150">
    <property type="entry name" value="Vaccinia Virus protein VP39"/>
    <property type="match status" value="1"/>
</dbReference>
<dbReference type="CDD" id="cd02440">
    <property type="entry name" value="AdoMet_MTases"/>
    <property type="match status" value="1"/>
</dbReference>
<reference evidence="2 3" key="1">
    <citation type="submission" date="2020-10" db="EMBL/GenBank/DDBJ databases">
        <authorList>
            <person name="Peeters C."/>
        </authorList>
    </citation>
    <scope>NUCLEOTIDE SEQUENCE [LARGE SCALE GENOMIC DNA]</scope>
    <source>
        <strain evidence="2 3">LMG 27952</strain>
    </source>
</reference>
<proteinExistence type="predicted"/>
<feature type="domain" description="Methyltransferase type 11" evidence="1">
    <location>
        <begin position="45"/>
        <end position="139"/>
    </location>
</feature>
<keyword evidence="3" id="KW-1185">Reference proteome</keyword>
<dbReference type="Proteomes" id="UP000656319">
    <property type="component" value="Unassembled WGS sequence"/>
</dbReference>
<protein>
    <submittedName>
        <fullName evidence="2">Aklanonic acid methyltransferase DnrC</fullName>
        <ecNumber evidence="2">2.1.1.288</ecNumber>
    </submittedName>
</protein>
<accession>A0ABM8NEQ8</accession>
<dbReference type="InterPro" id="IPR029063">
    <property type="entry name" value="SAM-dependent_MTases_sf"/>
</dbReference>
<name>A0ABM8NEQ8_9BURK</name>
<dbReference type="PANTHER" id="PTHR43861">
    <property type="entry name" value="TRANS-ACONITATE 2-METHYLTRANSFERASE-RELATED"/>
    <property type="match status" value="1"/>
</dbReference>